<dbReference type="Pfam" id="PF12833">
    <property type="entry name" value="HTH_18"/>
    <property type="match status" value="1"/>
</dbReference>
<name>A0ABW0IPL0_9HYPH</name>
<dbReference type="SMART" id="SM00342">
    <property type="entry name" value="HTH_ARAC"/>
    <property type="match status" value="1"/>
</dbReference>
<evidence type="ECO:0000313" key="5">
    <source>
        <dbReference type="EMBL" id="MFC5418890.1"/>
    </source>
</evidence>
<gene>
    <name evidence="5" type="ORF">ACFPOB_04865</name>
</gene>
<feature type="domain" description="HTH araC/xylS-type" evidence="4">
    <location>
        <begin position="186"/>
        <end position="284"/>
    </location>
</feature>
<dbReference type="InterPro" id="IPR020449">
    <property type="entry name" value="Tscrpt_reg_AraC-type_HTH"/>
</dbReference>
<keyword evidence="3" id="KW-0804">Transcription</keyword>
<evidence type="ECO:0000256" key="2">
    <source>
        <dbReference type="ARBA" id="ARBA00023125"/>
    </source>
</evidence>
<evidence type="ECO:0000256" key="3">
    <source>
        <dbReference type="ARBA" id="ARBA00023163"/>
    </source>
</evidence>
<dbReference type="PANTHER" id="PTHR46796">
    <property type="entry name" value="HTH-TYPE TRANSCRIPTIONAL ACTIVATOR RHAS-RELATED"/>
    <property type="match status" value="1"/>
</dbReference>
<sequence>MTETILAERTTIGRLSTQPDGWRRLEWNGGSFETAHRPHTTLVEGVIKSDRHLIMATLRGGAERHEIRTDDGHRYDGPDRPGSISFLPAGCERRLRLHNVNWHWAAIGLLPDAAALSGVGPASGLEDGMVLGLLSEFERLDAIDGGLDPGYCETMASALSRYLGRRYGGMKPVAARAITLPAWRLRRIRDHIDAHLSGVIRIADLAQCAGLSDGHFHRAFRSATGKTPLAFIQERRIDAAAQLLARDTASVCDIALQVGFVSPTHFARIFHAIVGCNPSEFRRRHSVG</sequence>
<protein>
    <submittedName>
        <fullName evidence="5">Helix-turn-helix domain-containing protein</fullName>
    </submittedName>
</protein>
<accession>A0ABW0IPL0</accession>
<comment type="caution">
    <text evidence="5">The sequence shown here is derived from an EMBL/GenBank/DDBJ whole genome shotgun (WGS) entry which is preliminary data.</text>
</comment>
<evidence type="ECO:0000313" key="6">
    <source>
        <dbReference type="Proteomes" id="UP001596053"/>
    </source>
</evidence>
<organism evidence="5 6">
    <name type="scientific">Bosea eneae</name>
    <dbReference type="NCBI Taxonomy" id="151454"/>
    <lineage>
        <taxon>Bacteria</taxon>
        <taxon>Pseudomonadati</taxon>
        <taxon>Pseudomonadota</taxon>
        <taxon>Alphaproteobacteria</taxon>
        <taxon>Hyphomicrobiales</taxon>
        <taxon>Boseaceae</taxon>
        <taxon>Bosea</taxon>
    </lineage>
</organism>
<keyword evidence="1" id="KW-0805">Transcription regulation</keyword>
<dbReference type="RefSeq" id="WP_377796354.1">
    <property type="nucleotide sequence ID" value="NZ_JBHSLW010000007.1"/>
</dbReference>
<evidence type="ECO:0000259" key="4">
    <source>
        <dbReference type="PROSITE" id="PS01124"/>
    </source>
</evidence>
<dbReference type="PANTHER" id="PTHR46796:SF14">
    <property type="entry name" value="TRANSCRIPTIONAL REGULATORY PROTEIN"/>
    <property type="match status" value="1"/>
</dbReference>
<proteinExistence type="predicted"/>
<evidence type="ECO:0000256" key="1">
    <source>
        <dbReference type="ARBA" id="ARBA00023015"/>
    </source>
</evidence>
<dbReference type="Gene3D" id="1.10.10.60">
    <property type="entry name" value="Homeodomain-like"/>
    <property type="match status" value="2"/>
</dbReference>
<dbReference type="SUPFAM" id="SSF46689">
    <property type="entry name" value="Homeodomain-like"/>
    <property type="match status" value="2"/>
</dbReference>
<dbReference type="InterPro" id="IPR009057">
    <property type="entry name" value="Homeodomain-like_sf"/>
</dbReference>
<keyword evidence="2" id="KW-0238">DNA-binding</keyword>
<dbReference type="EMBL" id="JBHSLW010000007">
    <property type="protein sequence ID" value="MFC5418890.1"/>
    <property type="molecule type" value="Genomic_DNA"/>
</dbReference>
<dbReference type="InterPro" id="IPR018060">
    <property type="entry name" value="HTH_AraC"/>
</dbReference>
<dbReference type="Proteomes" id="UP001596053">
    <property type="component" value="Unassembled WGS sequence"/>
</dbReference>
<dbReference type="InterPro" id="IPR050204">
    <property type="entry name" value="AraC_XylS_family_regulators"/>
</dbReference>
<dbReference type="PROSITE" id="PS01124">
    <property type="entry name" value="HTH_ARAC_FAMILY_2"/>
    <property type="match status" value="1"/>
</dbReference>
<keyword evidence="6" id="KW-1185">Reference proteome</keyword>
<reference evidence="6" key="1">
    <citation type="journal article" date="2019" name="Int. J. Syst. Evol. Microbiol.">
        <title>The Global Catalogue of Microorganisms (GCM) 10K type strain sequencing project: providing services to taxonomists for standard genome sequencing and annotation.</title>
        <authorList>
            <consortium name="The Broad Institute Genomics Platform"/>
            <consortium name="The Broad Institute Genome Sequencing Center for Infectious Disease"/>
            <person name="Wu L."/>
            <person name="Ma J."/>
        </authorList>
    </citation>
    <scope>NUCLEOTIDE SEQUENCE [LARGE SCALE GENOMIC DNA]</scope>
    <source>
        <strain evidence="6">NCAIM B.01391</strain>
    </source>
</reference>
<dbReference type="PRINTS" id="PR00032">
    <property type="entry name" value="HTHARAC"/>
</dbReference>